<dbReference type="InterPro" id="IPR046341">
    <property type="entry name" value="SET_dom_sf"/>
</dbReference>
<feature type="domain" description="SET" evidence="21">
    <location>
        <begin position="823"/>
        <end position="949"/>
    </location>
</feature>
<evidence type="ECO:0000259" key="24">
    <source>
        <dbReference type="PROSITE" id="PS50994"/>
    </source>
</evidence>
<dbReference type="GO" id="GO:0032259">
    <property type="term" value="P:methylation"/>
    <property type="evidence" value="ECO:0007669"/>
    <property type="project" value="UniProtKB-KW"/>
</dbReference>
<dbReference type="SMART" id="SM00298">
    <property type="entry name" value="CHROMO"/>
    <property type="match status" value="1"/>
</dbReference>
<dbReference type="FunFam" id="1.10.340.70:FF:000001">
    <property type="entry name" value="Retrovirus-related Pol polyprotein from transposon gypsy-like Protein"/>
    <property type="match status" value="1"/>
</dbReference>
<evidence type="ECO:0000256" key="17">
    <source>
        <dbReference type="ARBA" id="ARBA00023125"/>
    </source>
</evidence>
<dbReference type="PROSITE" id="PS50868">
    <property type="entry name" value="POST_SET"/>
    <property type="match status" value="1"/>
</dbReference>
<evidence type="ECO:0000313" key="25">
    <source>
        <dbReference type="EMBL" id="KAF4229303.1"/>
    </source>
</evidence>
<evidence type="ECO:0000256" key="14">
    <source>
        <dbReference type="ARBA" id="ARBA00022908"/>
    </source>
</evidence>
<keyword evidence="9" id="KW-0479">Metal-binding</keyword>
<keyword evidence="12" id="KW-0460">Magnesium</keyword>
<dbReference type="Gene3D" id="3.30.420.10">
    <property type="entry name" value="Ribonuclease H-like superfamily/Ribonuclease H"/>
    <property type="match status" value="1"/>
</dbReference>
<dbReference type="GO" id="GO:0042054">
    <property type="term" value="F:histone methyltransferase activity"/>
    <property type="evidence" value="ECO:0007669"/>
    <property type="project" value="InterPro"/>
</dbReference>
<keyword evidence="4" id="KW-0158">Chromosome</keyword>
<dbReference type="FunFam" id="3.30.420.10:FF:000032">
    <property type="entry name" value="Retrovirus-related Pol polyprotein from transposon 297-like Protein"/>
    <property type="match status" value="1"/>
</dbReference>
<dbReference type="InterPro" id="IPR012337">
    <property type="entry name" value="RNaseH-like_sf"/>
</dbReference>
<dbReference type="GO" id="GO:0003677">
    <property type="term" value="F:DNA binding"/>
    <property type="evidence" value="ECO:0007669"/>
    <property type="project" value="UniProtKB-KW"/>
</dbReference>
<dbReference type="InterPro" id="IPR017984">
    <property type="entry name" value="Chromo_dom_subgr"/>
</dbReference>
<comment type="subunit">
    <text evidence="3">Component of the NuA4 histone acetyltransferase complex.</text>
</comment>
<keyword evidence="6" id="KW-0645">Protease</keyword>
<dbReference type="GO" id="GO:0003887">
    <property type="term" value="F:DNA-directed DNA polymerase activity"/>
    <property type="evidence" value="ECO:0007669"/>
    <property type="project" value="UniProtKB-KW"/>
</dbReference>
<evidence type="ECO:0000259" key="23">
    <source>
        <dbReference type="PROSITE" id="PS50868"/>
    </source>
</evidence>
<dbReference type="InterPro" id="IPR036397">
    <property type="entry name" value="RNaseH_sf"/>
</dbReference>
<dbReference type="InterPro" id="IPR050951">
    <property type="entry name" value="Retrovirus_Pol_polyprotein"/>
</dbReference>
<evidence type="ECO:0000256" key="19">
    <source>
        <dbReference type="ARBA" id="ARBA00023242"/>
    </source>
</evidence>
<dbReference type="PRINTS" id="PR00504">
    <property type="entry name" value="CHROMODOMAIN"/>
</dbReference>
<dbReference type="GO" id="GO:0006310">
    <property type="term" value="P:DNA recombination"/>
    <property type="evidence" value="ECO:0007669"/>
    <property type="project" value="UniProtKB-KW"/>
</dbReference>
<proteinExistence type="predicted"/>
<dbReference type="PROSITE" id="PS50280">
    <property type="entry name" value="SET"/>
    <property type="match status" value="1"/>
</dbReference>
<dbReference type="Pfam" id="PF24626">
    <property type="entry name" value="SH3_Tf2-1"/>
    <property type="match status" value="1"/>
</dbReference>
<dbReference type="InterPro" id="IPR007728">
    <property type="entry name" value="Pre-SET_dom"/>
</dbReference>
<keyword evidence="19" id="KW-0539">Nucleus</keyword>
<evidence type="ECO:0000256" key="5">
    <source>
        <dbReference type="ARBA" id="ARBA00022603"/>
    </source>
</evidence>
<dbReference type="SUPFAM" id="SSF54160">
    <property type="entry name" value="Chromo domain-like"/>
    <property type="match status" value="1"/>
</dbReference>
<dbReference type="InterPro" id="IPR001584">
    <property type="entry name" value="Integrase_cat-core"/>
</dbReference>
<keyword evidence="26" id="KW-1185">Reference proteome</keyword>
<keyword evidence="14" id="KW-0229">DNA integration</keyword>
<dbReference type="SMART" id="SM00317">
    <property type="entry name" value="SET"/>
    <property type="match status" value="1"/>
</dbReference>
<evidence type="ECO:0000256" key="15">
    <source>
        <dbReference type="ARBA" id="ARBA00022918"/>
    </source>
</evidence>
<evidence type="ECO:0000256" key="16">
    <source>
        <dbReference type="ARBA" id="ARBA00022932"/>
    </source>
</evidence>
<dbReference type="GO" id="GO:0008270">
    <property type="term" value="F:zinc ion binding"/>
    <property type="evidence" value="ECO:0007669"/>
    <property type="project" value="InterPro"/>
</dbReference>
<dbReference type="SUPFAM" id="SSF82199">
    <property type="entry name" value="SET domain"/>
    <property type="match status" value="1"/>
</dbReference>
<evidence type="ECO:0000256" key="18">
    <source>
        <dbReference type="ARBA" id="ARBA00023172"/>
    </source>
</evidence>
<feature type="domain" description="Chromo" evidence="20">
    <location>
        <begin position="507"/>
        <end position="554"/>
    </location>
</feature>
<name>A0A8H4M5N2_9EURO</name>
<dbReference type="GO" id="GO:0005694">
    <property type="term" value="C:chromosome"/>
    <property type="evidence" value="ECO:0007669"/>
    <property type="project" value="UniProtKB-SubCell"/>
</dbReference>
<dbReference type="InterPro" id="IPR023780">
    <property type="entry name" value="Chromo_domain"/>
</dbReference>
<dbReference type="InterPro" id="IPR001214">
    <property type="entry name" value="SET_dom"/>
</dbReference>
<dbReference type="InterPro" id="IPR000953">
    <property type="entry name" value="Chromo/chromo_shadow_dom"/>
</dbReference>
<keyword evidence="10" id="KW-0064">Aspartyl protease</keyword>
<keyword evidence="5" id="KW-0489">Methyltransferase</keyword>
<comment type="caution">
    <text evidence="25">The sequence shown here is derived from an EMBL/GenBank/DDBJ whole genome shotgun (WGS) entry which is preliminary data.</text>
</comment>
<dbReference type="GO" id="GO:0003964">
    <property type="term" value="F:RNA-directed DNA polymerase activity"/>
    <property type="evidence" value="ECO:0007669"/>
    <property type="project" value="UniProtKB-KW"/>
</dbReference>
<evidence type="ECO:0000256" key="9">
    <source>
        <dbReference type="ARBA" id="ARBA00022723"/>
    </source>
</evidence>
<sequence>MKTDHKNLTFFTTTKELTRRQARWAKTLSQFDFKIVHCKGTENGQADALSRRPDYKLQGKTVEPAILKQQEDGSLTYNHHTLAATIELQEDPLIQRIIEATKKDKIIQEMLENSAENKHMTTNEQGLIYLRGLIYIPECMRSEIIARHHDDPMHGHMGTKKTAEAISRNYYFPNMRRKVQGYIHQCETCIQDKPTRHQPYSKMQSPETPKKPWEWITIDFVGPLPESKGYDYLMTVTDRLTKFIHLIPTTTTMTALQLASLLMGYMIVNHRMPRYITSDRDKLFTSKFWQSLTDLMGIEQRLTTTYHPQANGQTERTNQTVEQYLRHYVNYQQNDWVVYLPMAQFTYNNAIHSTTGETPFFANYGYNPTLIGEPRNKVPTAEEAADLVDTIDYLRTQLSRDIEFMNLKMAIYYDKKHGSAPDLKKGEKVYLLRRNIKTKQPSQKLDHQKIGPFVIEEKLGPVNYKLQLPRSMSKLHPVFHISLLEPAPKNAKIAENVEIDDDTEQEYEVEKILNHKRVSGKPYYLVKWKGYDTSENTWEPIENLTGCHQLVQHLGLGSHHSNPITSNNSTTYNAIANANTPNSNHVFIPKIQNPSTPSPSPSSQQEAIGVVIPSPSRQLRKEIEKSAWVKAPPVTPEKTALSTEYYPVDAHEKRALKGAYPSARKVKRSEIPFSIGTPGSILADRIPVQRQLHETLQRKLSKINGPPVTFAPGEEGLLADFASNFEFVNSYILRRGVSHIPADFIAGCDCRKICDPARCGCLEQDEESKEIIVPYQRAQDNARLLVLTPEFLKRTDIIIECSSKCTCEEQKCWNRVVQHGRTVRLEIFHTGNRGFGLRSPDWIRAGQFIDCYLGEVITKQEADVREEVATSQHGHSYLFELDFFHNDDEIYVVDGQKFGSPTRFMNHSCNPNCKLFPVTRTYGDERLYDLAFFSLHNIPPNTELTFDYNPNWEEGKKVDPNAVRCLCGEKNCRGQLWPNQRKGTK</sequence>
<evidence type="ECO:0000256" key="13">
    <source>
        <dbReference type="ARBA" id="ARBA00022884"/>
    </source>
</evidence>
<dbReference type="Pfam" id="PF17921">
    <property type="entry name" value="Integrase_H2C2"/>
    <property type="match status" value="1"/>
</dbReference>
<dbReference type="CDD" id="cd00024">
    <property type="entry name" value="CD_CSD"/>
    <property type="match status" value="1"/>
</dbReference>
<reference evidence="25" key="2">
    <citation type="submission" date="2020-04" db="EMBL/GenBank/DDBJ databases">
        <authorList>
            <person name="Santos R.A.C."/>
            <person name="Steenwyk J.L."/>
            <person name="Rivero-Menendez O."/>
            <person name="Mead M.E."/>
            <person name="Silva L.P."/>
            <person name="Bastos R.W."/>
            <person name="Alastruey-Izquierdo A."/>
            <person name="Goldman G.H."/>
            <person name="Rokas A."/>
        </authorList>
    </citation>
    <scope>NUCLEOTIDE SEQUENCE</scope>
    <source>
        <strain evidence="25">CNM-CM6805</strain>
    </source>
</reference>
<dbReference type="GO" id="GO:0015074">
    <property type="term" value="P:DNA integration"/>
    <property type="evidence" value="ECO:0007669"/>
    <property type="project" value="UniProtKB-KW"/>
</dbReference>
<keyword evidence="7" id="KW-0808">Transferase</keyword>
<dbReference type="InterPro" id="IPR003616">
    <property type="entry name" value="Post-SET_dom"/>
</dbReference>
<dbReference type="InterPro" id="IPR023779">
    <property type="entry name" value="Chromodomain_CS"/>
</dbReference>
<keyword evidence="16" id="KW-0548">Nucleotidyltransferase</keyword>
<feature type="domain" description="Post-SET" evidence="23">
    <location>
        <begin position="961"/>
        <end position="977"/>
    </location>
</feature>
<evidence type="ECO:0000259" key="20">
    <source>
        <dbReference type="PROSITE" id="PS50013"/>
    </source>
</evidence>
<evidence type="ECO:0000259" key="22">
    <source>
        <dbReference type="PROSITE" id="PS50867"/>
    </source>
</evidence>
<evidence type="ECO:0000256" key="4">
    <source>
        <dbReference type="ARBA" id="ARBA00022454"/>
    </source>
</evidence>
<dbReference type="Gene3D" id="2.170.270.10">
    <property type="entry name" value="SET domain"/>
    <property type="match status" value="1"/>
</dbReference>
<dbReference type="PROSITE" id="PS50013">
    <property type="entry name" value="CHROMO_2"/>
    <property type="match status" value="1"/>
</dbReference>
<feature type="domain" description="Pre-SET" evidence="22">
    <location>
        <begin position="746"/>
        <end position="820"/>
    </location>
</feature>
<evidence type="ECO:0000256" key="2">
    <source>
        <dbReference type="ARBA" id="ARBA00004286"/>
    </source>
</evidence>
<evidence type="ECO:0000259" key="21">
    <source>
        <dbReference type="PROSITE" id="PS50280"/>
    </source>
</evidence>
<evidence type="ECO:0000256" key="10">
    <source>
        <dbReference type="ARBA" id="ARBA00022750"/>
    </source>
</evidence>
<accession>A0A8H4M5N2</accession>
<keyword evidence="11" id="KW-0378">Hydrolase</keyword>
<evidence type="ECO:0000313" key="26">
    <source>
        <dbReference type="Proteomes" id="UP000653565"/>
    </source>
</evidence>
<evidence type="ECO:0000256" key="11">
    <source>
        <dbReference type="ARBA" id="ARBA00022801"/>
    </source>
</evidence>
<reference evidence="25" key="1">
    <citation type="journal article" date="2020" name="bioRxiv">
        <title>Genomic and phenotypic heterogeneity of clinical isolates of the human pathogens Aspergillus fumigatus, Aspergillus lentulus and Aspergillus fumigatiaffinis.</title>
        <authorList>
            <person name="dos Santos R.A.C."/>
            <person name="Steenwyk J.L."/>
            <person name="Rivero-Menendez O."/>
            <person name="Mead M.E."/>
            <person name="Silva L.P."/>
            <person name="Bastos R.W."/>
            <person name="Alastruey-Izquierdo A."/>
            <person name="Goldman G.H."/>
            <person name="Rokas A."/>
        </authorList>
    </citation>
    <scope>NUCLEOTIDE SEQUENCE</scope>
    <source>
        <strain evidence="25">CNM-CM6805</strain>
    </source>
</reference>
<dbReference type="Pfam" id="PF00856">
    <property type="entry name" value="SET"/>
    <property type="match status" value="1"/>
</dbReference>
<dbReference type="PROSITE" id="PS00598">
    <property type="entry name" value="CHROMO_1"/>
    <property type="match status" value="1"/>
</dbReference>
<dbReference type="Pfam" id="PF05033">
    <property type="entry name" value="Pre-SET"/>
    <property type="match status" value="1"/>
</dbReference>
<keyword evidence="13" id="KW-0694">RNA-binding</keyword>
<dbReference type="GO" id="GO:0004190">
    <property type="term" value="F:aspartic-type endopeptidase activity"/>
    <property type="evidence" value="ECO:0007669"/>
    <property type="project" value="UniProtKB-KW"/>
</dbReference>
<evidence type="ECO:0000256" key="12">
    <source>
        <dbReference type="ARBA" id="ARBA00022842"/>
    </source>
</evidence>
<dbReference type="Gene3D" id="1.10.340.70">
    <property type="match status" value="1"/>
</dbReference>
<dbReference type="GO" id="GO:0005634">
    <property type="term" value="C:nucleus"/>
    <property type="evidence" value="ECO:0007669"/>
    <property type="project" value="UniProtKB-SubCell"/>
</dbReference>
<dbReference type="InterPro" id="IPR016197">
    <property type="entry name" value="Chromo-like_dom_sf"/>
</dbReference>
<dbReference type="GO" id="GO:0003723">
    <property type="term" value="F:RNA binding"/>
    <property type="evidence" value="ECO:0007669"/>
    <property type="project" value="UniProtKB-KW"/>
</dbReference>
<organism evidence="25 26">
    <name type="scientific">Aspergillus fumigatiaffinis</name>
    <dbReference type="NCBI Taxonomy" id="340414"/>
    <lineage>
        <taxon>Eukaryota</taxon>
        <taxon>Fungi</taxon>
        <taxon>Dikarya</taxon>
        <taxon>Ascomycota</taxon>
        <taxon>Pezizomycotina</taxon>
        <taxon>Eurotiomycetes</taxon>
        <taxon>Eurotiomycetidae</taxon>
        <taxon>Eurotiales</taxon>
        <taxon>Aspergillaceae</taxon>
        <taxon>Aspergillus</taxon>
        <taxon>Aspergillus subgen. Fumigati</taxon>
    </lineage>
</organism>
<dbReference type="InterPro" id="IPR041588">
    <property type="entry name" value="Integrase_H2C2"/>
</dbReference>
<dbReference type="Gene3D" id="2.40.50.40">
    <property type="match status" value="1"/>
</dbReference>
<keyword evidence="18" id="KW-0233">DNA recombination</keyword>
<evidence type="ECO:0000256" key="8">
    <source>
        <dbReference type="ARBA" id="ARBA00022691"/>
    </source>
</evidence>
<evidence type="ECO:0000256" key="6">
    <source>
        <dbReference type="ARBA" id="ARBA00022670"/>
    </source>
</evidence>
<dbReference type="AlphaFoldDB" id="A0A8H4M5N2"/>
<dbReference type="Proteomes" id="UP000653565">
    <property type="component" value="Unassembled WGS sequence"/>
</dbReference>
<dbReference type="PANTHER" id="PTHR37984">
    <property type="entry name" value="PROTEIN CBG26694"/>
    <property type="match status" value="1"/>
</dbReference>
<keyword evidence="16" id="KW-0239">DNA-directed DNA polymerase</keyword>
<dbReference type="EMBL" id="JAAAPX010000135">
    <property type="protein sequence ID" value="KAF4229303.1"/>
    <property type="molecule type" value="Genomic_DNA"/>
</dbReference>
<evidence type="ECO:0000256" key="1">
    <source>
        <dbReference type="ARBA" id="ARBA00004123"/>
    </source>
</evidence>
<comment type="subcellular location">
    <subcellularLocation>
        <location evidence="2">Chromosome</location>
    </subcellularLocation>
    <subcellularLocation>
        <location evidence="1">Nucleus</location>
    </subcellularLocation>
</comment>
<dbReference type="Pfam" id="PF00385">
    <property type="entry name" value="Chromo"/>
    <property type="match status" value="1"/>
</dbReference>
<gene>
    <name evidence="25" type="ORF">CNMCM6805_001539</name>
</gene>
<dbReference type="SUPFAM" id="SSF53098">
    <property type="entry name" value="Ribonuclease H-like"/>
    <property type="match status" value="1"/>
</dbReference>
<dbReference type="InterPro" id="IPR056924">
    <property type="entry name" value="SH3_Tf2-1"/>
</dbReference>
<dbReference type="PROSITE" id="PS50994">
    <property type="entry name" value="INTEGRASE"/>
    <property type="match status" value="1"/>
</dbReference>
<protein>
    <submittedName>
        <fullName evidence="25">Uncharacterized protein</fullName>
    </submittedName>
</protein>
<dbReference type="Pfam" id="PF00665">
    <property type="entry name" value="rve"/>
    <property type="match status" value="1"/>
</dbReference>
<dbReference type="GO" id="GO:0006508">
    <property type="term" value="P:proteolysis"/>
    <property type="evidence" value="ECO:0007669"/>
    <property type="project" value="UniProtKB-KW"/>
</dbReference>
<keyword evidence="8" id="KW-0949">S-adenosyl-L-methionine</keyword>
<keyword evidence="15" id="KW-0695">RNA-directed DNA polymerase</keyword>
<evidence type="ECO:0000256" key="3">
    <source>
        <dbReference type="ARBA" id="ARBA00011353"/>
    </source>
</evidence>
<keyword evidence="17" id="KW-0238">DNA-binding</keyword>
<dbReference type="PANTHER" id="PTHR37984:SF15">
    <property type="entry name" value="INTEGRASE CATALYTIC DOMAIN-CONTAINING PROTEIN"/>
    <property type="match status" value="1"/>
</dbReference>
<dbReference type="PROSITE" id="PS50867">
    <property type="entry name" value="PRE_SET"/>
    <property type="match status" value="1"/>
</dbReference>
<evidence type="ECO:0000256" key="7">
    <source>
        <dbReference type="ARBA" id="ARBA00022679"/>
    </source>
</evidence>
<feature type="domain" description="Integrase catalytic" evidence="24">
    <location>
        <begin position="208"/>
        <end position="367"/>
    </location>
</feature>